<sequence length="60" mass="6363">MKFAGVLTAALPLSATPSRTETKQAQNPLVGIAGNLEFDVPFEVHLGTEPNLGHTIHDPI</sequence>
<gene>
    <name evidence="1" type="ORF">ES332_D10G150100v1</name>
</gene>
<organism evidence="1 2">
    <name type="scientific">Gossypium tomentosum</name>
    <name type="common">Hawaiian cotton</name>
    <name type="synonym">Gossypium sandvicense</name>
    <dbReference type="NCBI Taxonomy" id="34277"/>
    <lineage>
        <taxon>Eukaryota</taxon>
        <taxon>Viridiplantae</taxon>
        <taxon>Streptophyta</taxon>
        <taxon>Embryophyta</taxon>
        <taxon>Tracheophyta</taxon>
        <taxon>Spermatophyta</taxon>
        <taxon>Magnoliopsida</taxon>
        <taxon>eudicotyledons</taxon>
        <taxon>Gunneridae</taxon>
        <taxon>Pentapetalae</taxon>
        <taxon>rosids</taxon>
        <taxon>malvids</taxon>
        <taxon>Malvales</taxon>
        <taxon>Malvaceae</taxon>
        <taxon>Malvoideae</taxon>
        <taxon>Gossypium</taxon>
    </lineage>
</organism>
<accession>A0A5D2J6F0</accession>
<keyword evidence="2" id="KW-1185">Reference proteome</keyword>
<evidence type="ECO:0000313" key="1">
    <source>
        <dbReference type="EMBL" id="TYH49633.1"/>
    </source>
</evidence>
<dbReference type="Proteomes" id="UP000322667">
    <property type="component" value="Chromosome D10"/>
</dbReference>
<dbReference type="EMBL" id="CM017632">
    <property type="protein sequence ID" value="TYH49633.1"/>
    <property type="molecule type" value="Genomic_DNA"/>
</dbReference>
<name>A0A5D2J6F0_GOSTO</name>
<dbReference type="AlphaFoldDB" id="A0A5D2J6F0"/>
<protein>
    <submittedName>
        <fullName evidence="1">Uncharacterized protein</fullName>
    </submittedName>
</protein>
<reference evidence="1 2" key="1">
    <citation type="submission" date="2019-07" db="EMBL/GenBank/DDBJ databases">
        <title>WGS assembly of Gossypium tomentosum.</title>
        <authorList>
            <person name="Chen Z.J."/>
            <person name="Sreedasyam A."/>
            <person name="Ando A."/>
            <person name="Song Q."/>
            <person name="De L."/>
            <person name="Hulse-Kemp A."/>
            <person name="Ding M."/>
            <person name="Ye W."/>
            <person name="Kirkbride R."/>
            <person name="Jenkins J."/>
            <person name="Plott C."/>
            <person name="Lovell J."/>
            <person name="Lin Y.-M."/>
            <person name="Vaughn R."/>
            <person name="Liu B."/>
            <person name="Li W."/>
            <person name="Simpson S."/>
            <person name="Scheffler B."/>
            <person name="Saski C."/>
            <person name="Grover C."/>
            <person name="Hu G."/>
            <person name="Conover J."/>
            <person name="Carlson J."/>
            <person name="Shu S."/>
            <person name="Boston L."/>
            <person name="Williams M."/>
            <person name="Peterson D."/>
            <person name="Mcgee K."/>
            <person name="Jones D."/>
            <person name="Wendel J."/>
            <person name="Stelly D."/>
            <person name="Grimwood J."/>
            <person name="Schmutz J."/>
        </authorList>
    </citation>
    <scope>NUCLEOTIDE SEQUENCE [LARGE SCALE GENOMIC DNA]</scope>
    <source>
        <strain evidence="1">7179.01</strain>
    </source>
</reference>
<evidence type="ECO:0000313" key="2">
    <source>
        <dbReference type="Proteomes" id="UP000322667"/>
    </source>
</evidence>
<proteinExistence type="predicted"/>